<evidence type="ECO:0000256" key="1">
    <source>
        <dbReference type="SAM" id="SignalP"/>
    </source>
</evidence>
<dbReference type="EMBL" id="JAJNDC010000001">
    <property type="protein sequence ID" value="MCW9712626.1"/>
    <property type="molecule type" value="Genomic_DNA"/>
</dbReference>
<dbReference type="Pfam" id="PF13620">
    <property type="entry name" value="CarboxypepD_reg"/>
    <property type="match status" value="1"/>
</dbReference>
<feature type="signal peptide" evidence="1">
    <location>
        <begin position="1"/>
        <end position="28"/>
    </location>
</feature>
<evidence type="ECO:0000313" key="2">
    <source>
        <dbReference type="EMBL" id="MCW9712626.1"/>
    </source>
</evidence>
<keyword evidence="3" id="KW-1185">Reference proteome</keyword>
<protein>
    <submittedName>
        <fullName evidence="2">Carboxypeptidase-like regulatory domain-containing protein</fullName>
    </submittedName>
</protein>
<gene>
    <name evidence="2" type="ORF">LQ318_06895</name>
</gene>
<organism evidence="2 3">
    <name type="scientific">Fodinibius salicampi</name>
    <dbReference type="NCBI Taxonomy" id="1920655"/>
    <lineage>
        <taxon>Bacteria</taxon>
        <taxon>Pseudomonadati</taxon>
        <taxon>Balneolota</taxon>
        <taxon>Balneolia</taxon>
        <taxon>Balneolales</taxon>
        <taxon>Balneolaceae</taxon>
        <taxon>Fodinibius</taxon>
    </lineage>
</organism>
<name>A0ABT3PXS2_9BACT</name>
<dbReference type="SUPFAM" id="SSF49452">
    <property type="entry name" value="Starch-binding domain-like"/>
    <property type="match status" value="1"/>
</dbReference>
<feature type="chain" id="PRO_5045447040" evidence="1">
    <location>
        <begin position="29"/>
        <end position="120"/>
    </location>
</feature>
<dbReference type="Proteomes" id="UP001207337">
    <property type="component" value="Unassembled WGS sequence"/>
</dbReference>
<reference evidence="2 3" key="1">
    <citation type="submission" date="2021-11" db="EMBL/GenBank/DDBJ databases">
        <title>Aliifidinibius sp. nov., a new bacterium isolated from saline soil.</title>
        <authorList>
            <person name="Galisteo C."/>
            <person name="De La Haba R."/>
            <person name="Sanchez-Porro C."/>
            <person name="Ventosa A."/>
        </authorList>
    </citation>
    <scope>NUCLEOTIDE SEQUENCE [LARGE SCALE GENOMIC DNA]</scope>
    <source>
        <strain evidence="2 3">KACC 190600</strain>
    </source>
</reference>
<keyword evidence="1" id="KW-0732">Signal</keyword>
<dbReference type="Gene3D" id="2.60.40.1120">
    <property type="entry name" value="Carboxypeptidase-like, regulatory domain"/>
    <property type="match status" value="1"/>
</dbReference>
<accession>A0ABT3PXS2</accession>
<sequence>MKFLKKEYVLSAFMLIFGLAMVSNTAVAQTTEAETEATAAATISGKVIDNASQEAVAGVEVKVSADQSATTDEEGKFNIDGLEPGTYTVTIEADGYESFSQEVMLEGNKELEIALTPSGS</sequence>
<proteinExistence type="predicted"/>
<evidence type="ECO:0000313" key="3">
    <source>
        <dbReference type="Proteomes" id="UP001207337"/>
    </source>
</evidence>
<comment type="caution">
    <text evidence="2">The sequence shown here is derived from an EMBL/GenBank/DDBJ whole genome shotgun (WGS) entry which is preliminary data.</text>
</comment>
<dbReference type="InterPro" id="IPR013784">
    <property type="entry name" value="Carb-bd-like_fold"/>
</dbReference>
<dbReference type="RefSeq" id="WP_265788722.1">
    <property type="nucleotide sequence ID" value="NZ_BAABRS010000001.1"/>
</dbReference>